<keyword evidence="1" id="KW-0732">Signal</keyword>
<dbReference type="AlphaFoldDB" id="A0A840DYZ8"/>
<evidence type="ECO:0000313" key="3">
    <source>
        <dbReference type="Proteomes" id="UP000576209"/>
    </source>
</evidence>
<gene>
    <name evidence="2" type="ORF">GGR28_000812</name>
</gene>
<protein>
    <submittedName>
        <fullName evidence="2">Uncharacterized protein</fullName>
    </submittedName>
</protein>
<feature type="signal peptide" evidence="1">
    <location>
        <begin position="1"/>
        <end position="17"/>
    </location>
</feature>
<accession>A0A840DYZ8</accession>
<evidence type="ECO:0000313" key="2">
    <source>
        <dbReference type="EMBL" id="MBB4078211.1"/>
    </source>
</evidence>
<comment type="caution">
    <text evidence="2">The sequence shown here is derived from an EMBL/GenBank/DDBJ whole genome shotgun (WGS) entry which is preliminary data.</text>
</comment>
<keyword evidence="3" id="KW-1185">Reference proteome</keyword>
<sequence>MRYLFCWLLIGSLYAGAQPSLFDELWECNDTVTIALETNTKRLLRNKKEKSYQPATVHINGRTLSGRVRSRGHIRLEVCRFPSLKIKLDKTALDSLGFTELNDLKLVVQCSSHSAAEGYLRREKLIYDLHAMVSRYHHRTIPVHLYLGDRILEAFLVEAEEQLAARYGAIVVESDQVSTRGLQREAYLNMCLFNYMVLNTDWNVFNLHNVECLQLTESRELIPIPYDFDYSGVVGTTYAVPHDAHNLRSVQQPKWLGRHVTEEELSAALLPFLDARARMVDHVNSCHDLHPGHQKRILDRLTEFYELIENPAALRAFTSN</sequence>
<name>A0A840DYZ8_9BACT</name>
<proteinExistence type="predicted"/>
<organism evidence="2 3">
    <name type="scientific">Neolewinella aquimaris</name>
    <dbReference type="NCBI Taxonomy" id="1835722"/>
    <lineage>
        <taxon>Bacteria</taxon>
        <taxon>Pseudomonadati</taxon>
        <taxon>Bacteroidota</taxon>
        <taxon>Saprospiria</taxon>
        <taxon>Saprospirales</taxon>
        <taxon>Lewinellaceae</taxon>
        <taxon>Neolewinella</taxon>
    </lineage>
</organism>
<evidence type="ECO:0000256" key="1">
    <source>
        <dbReference type="SAM" id="SignalP"/>
    </source>
</evidence>
<feature type="chain" id="PRO_5032604138" evidence="1">
    <location>
        <begin position="18"/>
        <end position="320"/>
    </location>
</feature>
<dbReference type="Proteomes" id="UP000576209">
    <property type="component" value="Unassembled WGS sequence"/>
</dbReference>
<reference evidence="2 3" key="1">
    <citation type="submission" date="2020-08" db="EMBL/GenBank/DDBJ databases">
        <title>Genomic Encyclopedia of Type Strains, Phase IV (KMG-IV): sequencing the most valuable type-strain genomes for metagenomic binning, comparative biology and taxonomic classification.</title>
        <authorList>
            <person name="Goeker M."/>
        </authorList>
    </citation>
    <scope>NUCLEOTIDE SEQUENCE [LARGE SCALE GENOMIC DNA]</scope>
    <source>
        <strain evidence="2 3">DSM 105137</strain>
    </source>
</reference>
<dbReference type="RefSeq" id="WP_183494429.1">
    <property type="nucleotide sequence ID" value="NZ_JACIFF010000001.1"/>
</dbReference>
<dbReference type="EMBL" id="JACIFF010000001">
    <property type="protein sequence ID" value="MBB4078211.1"/>
    <property type="molecule type" value="Genomic_DNA"/>
</dbReference>